<proteinExistence type="predicted"/>
<evidence type="ECO:0000313" key="1">
    <source>
        <dbReference type="EMBL" id="OZI59941.1"/>
    </source>
</evidence>
<dbReference type="RefSeq" id="WP_094841361.1">
    <property type="nucleotide sequence ID" value="NZ_NEVS01000004.1"/>
</dbReference>
<name>A0A261UEB9_9BORD</name>
<organism evidence="1 2">
    <name type="scientific">Bordetella genomosp. 11</name>
    <dbReference type="NCBI Taxonomy" id="1416808"/>
    <lineage>
        <taxon>Bacteria</taxon>
        <taxon>Pseudomonadati</taxon>
        <taxon>Pseudomonadota</taxon>
        <taxon>Betaproteobacteria</taxon>
        <taxon>Burkholderiales</taxon>
        <taxon>Alcaligenaceae</taxon>
        <taxon>Bordetella</taxon>
    </lineage>
</organism>
<reference evidence="2" key="1">
    <citation type="submission" date="2017-05" db="EMBL/GenBank/DDBJ databases">
        <title>Complete and WGS of Bordetella genogroups.</title>
        <authorList>
            <person name="Spilker T."/>
            <person name="Lipuma J."/>
        </authorList>
    </citation>
    <scope>NUCLEOTIDE SEQUENCE [LARGE SCALE GENOMIC DNA]</scope>
    <source>
        <strain evidence="2">AU8856</strain>
    </source>
</reference>
<dbReference type="OrthoDB" id="9032784at2"/>
<dbReference type="Pfam" id="PF13262">
    <property type="entry name" value="DUF4054"/>
    <property type="match status" value="1"/>
</dbReference>
<keyword evidence="2" id="KW-1185">Reference proteome</keyword>
<dbReference type="EMBL" id="NEVS01000004">
    <property type="protein sequence ID" value="OZI59941.1"/>
    <property type="molecule type" value="Genomic_DNA"/>
</dbReference>
<gene>
    <name evidence="1" type="ORF">CAL28_10670</name>
</gene>
<dbReference type="InterPro" id="IPR025127">
    <property type="entry name" value="DUF4054"/>
</dbReference>
<evidence type="ECO:0008006" key="3">
    <source>
        <dbReference type="Google" id="ProtNLM"/>
    </source>
</evidence>
<dbReference type="AlphaFoldDB" id="A0A261UEB9"/>
<sequence>MASGVVIFDPAAFKEVYPTFATLSDPQLDNAFNTATLYLNNTPRSQVADVVRRALLLNLLTAHIAAMQYGENGQPPSPLVGRINSAAEGSVNVGTDYPVQPGSQAWYIQTQYGAMFWEATAWLRVGRYVPGPCGVPVSVTIPWRP</sequence>
<comment type="caution">
    <text evidence="1">The sequence shown here is derived from an EMBL/GenBank/DDBJ whole genome shotgun (WGS) entry which is preliminary data.</text>
</comment>
<dbReference type="Proteomes" id="UP000215767">
    <property type="component" value="Unassembled WGS sequence"/>
</dbReference>
<evidence type="ECO:0000313" key="2">
    <source>
        <dbReference type="Proteomes" id="UP000215767"/>
    </source>
</evidence>
<protein>
    <recommendedName>
        <fullName evidence="3">DUF4054 domain-containing protein</fullName>
    </recommendedName>
</protein>
<accession>A0A261UEB9</accession>